<evidence type="ECO:0000256" key="1">
    <source>
        <dbReference type="ARBA" id="ARBA00022723"/>
    </source>
</evidence>
<accession>A0A3B1C1C1</accession>
<evidence type="ECO:0000256" key="2">
    <source>
        <dbReference type="ARBA" id="ARBA00023002"/>
    </source>
</evidence>
<proteinExistence type="predicted"/>
<evidence type="ECO:0000256" key="3">
    <source>
        <dbReference type="ARBA" id="ARBA00023027"/>
    </source>
</evidence>
<dbReference type="PANTHER" id="PTHR30004">
    <property type="entry name" value="4-HYDROXYTHREONINE-4-PHOSPHATE DEHYDROGENASE"/>
    <property type="match status" value="1"/>
</dbReference>
<keyword evidence="3" id="KW-0520">NAD</keyword>
<gene>
    <name evidence="4" type="ORF">MNBD_NITROSPINAE04-1787</name>
</gene>
<dbReference type="NCBIfam" id="TIGR00557">
    <property type="entry name" value="pdxA"/>
    <property type="match status" value="1"/>
</dbReference>
<keyword evidence="1" id="KW-0479">Metal-binding</keyword>
<protein>
    <submittedName>
        <fullName evidence="4">4-hydroxythreonine-4-phosphate dehydrogenase</fullName>
        <ecNumber evidence="4">1.1.1.262</ecNumber>
    </submittedName>
</protein>
<sequence length="341" mass="36518">MTKPIKYHASSQSSLIAVSWGDPAGVGPEVILKSFPRLPKRLRCKLTVFGSLSYFRGLERRLKTGVDIVDASANIPDKRDVLRVADVVDLKFSQKNFGKIDRLSGKAAMTGVEKAVEAVCDGRFGALVTAPINKEAVNLAGYRIAGHTEFLSEALGGVEVAMMLSSKKLSVVVATTHVAIRDVPGRLSRKKLTGLLKLIHRSLVKFGVKKPRLAVCGLNPHASDGGLFGDEEKTIIAPAIKAVRGAGVDASGPYPADTMFTPRALSGYDVAVAMYHDQGLVPVKALSFSKTVNITLGLPFVRVSVDHGTAFDIAGKRRADATSMIHAIKTCDQILNGKFRV</sequence>
<dbReference type="GO" id="GO:0046872">
    <property type="term" value="F:metal ion binding"/>
    <property type="evidence" value="ECO:0007669"/>
    <property type="project" value="UniProtKB-KW"/>
</dbReference>
<dbReference type="EMBL" id="UOGA01000211">
    <property type="protein sequence ID" value="VAX21882.1"/>
    <property type="molecule type" value="Genomic_DNA"/>
</dbReference>
<dbReference type="Gene3D" id="3.40.718.10">
    <property type="entry name" value="Isopropylmalate Dehydrogenase"/>
    <property type="match status" value="1"/>
</dbReference>
<reference evidence="4" key="1">
    <citation type="submission" date="2018-06" db="EMBL/GenBank/DDBJ databases">
        <authorList>
            <person name="Zhirakovskaya E."/>
        </authorList>
    </citation>
    <scope>NUCLEOTIDE SEQUENCE</scope>
</reference>
<organism evidence="4">
    <name type="scientific">hydrothermal vent metagenome</name>
    <dbReference type="NCBI Taxonomy" id="652676"/>
    <lineage>
        <taxon>unclassified sequences</taxon>
        <taxon>metagenomes</taxon>
        <taxon>ecological metagenomes</taxon>
    </lineage>
</organism>
<dbReference type="GO" id="GO:0051287">
    <property type="term" value="F:NAD binding"/>
    <property type="evidence" value="ECO:0007669"/>
    <property type="project" value="InterPro"/>
</dbReference>
<dbReference type="Pfam" id="PF04166">
    <property type="entry name" value="PdxA"/>
    <property type="match status" value="1"/>
</dbReference>
<keyword evidence="2 4" id="KW-0560">Oxidoreductase</keyword>
<dbReference type="GO" id="GO:0050570">
    <property type="term" value="F:4-hydroxythreonine-4-phosphate dehydrogenase activity"/>
    <property type="evidence" value="ECO:0007669"/>
    <property type="project" value="UniProtKB-EC"/>
</dbReference>
<dbReference type="EC" id="1.1.1.262" evidence="4"/>
<dbReference type="PANTHER" id="PTHR30004:SF6">
    <property type="entry name" value="D-THREONATE 4-PHOSPHATE DEHYDROGENASE"/>
    <property type="match status" value="1"/>
</dbReference>
<dbReference type="AlphaFoldDB" id="A0A3B1C1C1"/>
<evidence type="ECO:0000313" key="4">
    <source>
        <dbReference type="EMBL" id="VAX21882.1"/>
    </source>
</evidence>
<dbReference type="InterPro" id="IPR005255">
    <property type="entry name" value="PdxA_fam"/>
</dbReference>
<name>A0A3B1C1C1_9ZZZZ</name>
<dbReference type="SUPFAM" id="SSF53659">
    <property type="entry name" value="Isocitrate/Isopropylmalate dehydrogenase-like"/>
    <property type="match status" value="1"/>
</dbReference>